<comment type="similarity">
    <text evidence="1">Belongs to the mandelate racemase/muconate lactonizing enzyme family.</text>
</comment>
<organism evidence="4 5">
    <name type="scientific">Flavobacterium rivulicola</name>
    <dbReference type="NCBI Taxonomy" id="2732161"/>
    <lineage>
        <taxon>Bacteria</taxon>
        <taxon>Pseudomonadati</taxon>
        <taxon>Bacteroidota</taxon>
        <taxon>Flavobacteriia</taxon>
        <taxon>Flavobacteriales</taxon>
        <taxon>Flavobacteriaceae</taxon>
        <taxon>Flavobacterium</taxon>
    </lineage>
</organism>
<dbReference type="Proteomes" id="UP000536509">
    <property type="component" value="Unassembled WGS sequence"/>
</dbReference>
<comment type="caution">
    <text evidence="4">The sequence shown here is derived from an EMBL/GenBank/DDBJ whole genome shotgun (WGS) entry which is preliminary data.</text>
</comment>
<dbReference type="SUPFAM" id="SSF54826">
    <property type="entry name" value="Enolase N-terminal domain-like"/>
    <property type="match status" value="1"/>
</dbReference>
<dbReference type="InterPro" id="IPR034593">
    <property type="entry name" value="DgoD-like"/>
</dbReference>
<dbReference type="InterPro" id="IPR036849">
    <property type="entry name" value="Enolase-like_C_sf"/>
</dbReference>
<dbReference type="SUPFAM" id="SSF51604">
    <property type="entry name" value="Enolase C-terminal domain-like"/>
    <property type="match status" value="1"/>
</dbReference>
<sequence>MVLSWQIVKFNLKETFAIAYGNYTFREALIVTLQSHGEKGFGECTSIDYYGINLSDFEMILAKVKNQIESQKTNHPTEFYTFLLSLNLPSFLRSALDCAYWDLFGKLEKQSFLALNEINFNQLPESSITISVDSVENQIKKISQSAWSKFKVKCNHFSESDITQLLQLNKNIALDSNGSFTAEECLWLENNQKVSEFTYLEQPMKTGAEQYSVLHSDKYANWMADEDCQDISALNDLVPHYKSINIKLVKCGGLTPALEMIAEARKLGFKIMIGCMTESTIGISAGAVLAPWCDYADLDGANLIANDIAKGTQIVNGKIQLSENHGLGIQLI</sequence>
<dbReference type="RefSeq" id="WP_171221680.1">
    <property type="nucleotide sequence ID" value="NZ_CP121446.1"/>
</dbReference>
<name>A0A7Y3R8G6_9FLAO</name>
<evidence type="ECO:0000256" key="1">
    <source>
        <dbReference type="ARBA" id="ARBA00008031"/>
    </source>
</evidence>
<evidence type="ECO:0000313" key="5">
    <source>
        <dbReference type="Proteomes" id="UP000536509"/>
    </source>
</evidence>
<dbReference type="Gene3D" id="3.20.20.120">
    <property type="entry name" value="Enolase-like C-terminal domain"/>
    <property type="match status" value="1"/>
</dbReference>
<evidence type="ECO:0000313" key="4">
    <source>
        <dbReference type="EMBL" id="NNT71466.1"/>
    </source>
</evidence>
<keyword evidence="2" id="KW-0479">Metal-binding</keyword>
<dbReference type="Gene3D" id="3.30.390.10">
    <property type="entry name" value="Enolase-like, N-terminal domain"/>
    <property type="match status" value="1"/>
</dbReference>
<proteinExistence type="inferred from homology"/>
<keyword evidence="5" id="KW-1185">Reference proteome</keyword>
<dbReference type="InterPro" id="IPR029017">
    <property type="entry name" value="Enolase-like_N"/>
</dbReference>
<evidence type="ECO:0000256" key="2">
    <source>
        <dbReference type="ARBA" id="ARBA00022723"/>
    </source>
</evidence>
<feature type="domain" description="Enolase C-terminal" evidence="3">
    <location>
        <begin position="139"/>
        <end position="331"/>
    </location>
</feature>
<dbReference type="InterPro" id="IPR029065">
    <property type="entry name" value="Enolase_C-like"/>
</dbReference>
<dbReference type="GO" id="GO:0016854">
    <property type="term" value="F:racemase and epimerase activity"/>
    <property type="evidence" value="ECO:0007669"/>
    <property type="project" value="UniProtKB-ARBA"/>
</dbReference>
<reference evidence="4 5" key="1">
    <citation type="submission" date="2020-05" db="EMBL/GenBank/DDBJ databases">
        <title>Draft genome of Flavobacterium sp. IMCC34852.</title>
        <authorList>
            <person name="Song J."/>
            <person name="Cho J.-C."/>
        </authorList>
    </citation>
    <scope>NUCLEOTIDE SEQUENCE [LARGE SCALE GENOMIC DNA]</scope>
    <source>
        <strain evidence="4 5">IMCC34852</strain>
    </source>
</reference>
<evidence type="ECO:0000259" key="3">
    <source>
        <dbReference type="Pfam" id="PF13378"/>
    </source>
</evidence>
<dbReference type="Pfam" id="PF13378">
    <property type="entry name" value="MR_MLE_C"/>
    <property type="match status" value="1"/>
</dbReference>
<gene>
    <name evidence="4" type="ORF">HKT18_04465</name>
</gene>
<dbReference type="PANTHER" id="PTHR48080:SF3">
    <property type="entry name" value="ENOLASE SUPERFAMILY MEMBER DDB_G0284701"/>
    <property type="match status" value="1"/>
</dbReference>
<dbReference type="GO" id="GO:0046872">
    <property type="term" value="F:metal ion binding"/>
    <property type="evidence" value="ECO:0007669"/>
    <property type="project" value="UniProtKB-KW"/>
</dbReference>
<accession>A0A7Y3R8G6</accession>
<keyword evidence="4" id="KW-0413">Isomerase</keyword>
<dbReference type="EMBL" id="JABEVX010000002">
    <property type="protein sequence ID" value="NNT71466.1"/>
    <property type="molecule type" value="Genomic_DNA"/>
</dbReference>
<dbReference type="PANTHER" id="PTHR48080">
    <property type="entry name" value="D-GALACTONATE DEHYDRATASE-RELATED"/>
    <property type="match status" value="1"/>
</dbReference>
<dbReference type="AlphaFoldDB" id="A0A7Y3R8G6"/>
<protein>
    <submittedName>
        <fullName evidence="4">Chloromuconate cycloisomerase</fullName>
    </submittedName>
</protein>